<dbReference type="PANTHER" id="PTHR10724">
    <property type="entry name" value="30S RIBOSOMAL PROTEIN S1"/>
    <property type="match status" value="1"/>
</dbReference>
<organism evidence="6 7">
    <name type="scientific">candidate division WWE3 bacterium GW2011_GWC1_47_10</name>
    <dbReference type="NCBI Taxonomy" id="1619122"/>
    <lineage>
        <taxon>Bacteria</taxon>
        <taxon>Katanobacteria</taxon>
    </lineage>
</organism>
<evidence type="ECO:0000256" key="3">
    <source>
        <dbReference type="ARBA" id="ARBA00023274"/>
    </source>
</evidence>
<reference evidence="6 7" key="1">
    <citation type="journal article" date="2015" name="Nature">
        <title>rRNA introns, odd ribosomes, and small enigmatic genomes across a large radiation of phyla.</title>
        <authorList>
            <person name="Brown C.T."/>
            <person name="Hug L.A."/>
            <person name="Thomas B.C."/>
            <person name="Sharon I."/>
            <person name="Castelle C.J."/>
            <person name="Singh A."/>
            <person name="Wilkins M.J."/>
            <person name="Williams K.H."/>
            <person name="Banfield J.F."/>
        </authorList>
    </citation>
    <scope>NUCLEOTIDE SEQUENCE [LARGE SCALE GENOMIC DNA]</scope>
</reference>
<dbReference type="EMBL" id="LCNH01000025">
    <property type="protein sequence ID" value="KKU49929.1"/>
    <property type="molecule type" value="Genomic_DNA"/>
</dbReference>
<evidence type="ECO:0000313" key="6">
    <source>
        <dbReference type="EMBL" id="KKU49929.1"/>
    </source>
</evidence>
<dbReference type="SUPFAM" id="SSF50249">
    <property type="entry name" value="Nucleic acid-binding proteins"/>
    <property type="match status" value="4"/>
</dbReference>
<dbReference type="Pfam" id="PF00575">
    <property type="entry name" value="S1"/>
    <property type="match status" value="4"/>
</dbReference>
<comment type="caution">
    <text evidence="6">The sequence shown here is derived from an EMBL/GenBank/DDBJ whole genome shotgun (WGS) entry which is preliminary data.</text>
</comment>
<dbReference type="GO" id="GO:0006412">
    <property type="term" value="P:translation"/>
    <property type="evidence" value="ECO:0007669"/>
    <property type="project" value="TreeGrafter"/>
</dbReference>
<dbReference type="InterPro" id="IPR003029">
    <property type="entry name" value="S1_domain"/>
</dbReference>
<dbReference type="InterPro" id="IPR012340">
    <property type="entry name" value="NA-bd_OB-fold"/>
</dbReference>
<feature type="domain" description="S1 motif" evidence="5">
    <location>
        <begin position="303"/>
        <end position="364"/>
    </location>
</feature>
<dbReference type="PATRIC" id="fig|1619122.3.peg.465"/>
<dbReference type="InterPro" id="IPR050437">
    <property type="entry name" value="Ribos_protein_bS1-like"/>
</dbReference>
<dbReference type="InterPro" id="IPR035104">
    <property type="entry name" value="Ribosomal_protein_S1-like"/>
</dbReference>
<comment type="similarity">
    <text evidence="1">Belongs to the bacterial ribosomal protein bS1 family.</text>
</comment>
<dbReference type="AlphaFoldDB" id="A0A0G1QYI5"/>
<evidence type="ECO:0000256" key="2">
    <source>
        <dbReference type="ARBA" id="ARBA00022980"/>
    </source>
</evidence>
<protein>
    <submittedName>
        <fullName evidence="6">30S ribosomal protein S1</fullName>
    </submittedName>
</protein>
<comment type="function">
    <text evidence="4">Binds mRNA; thus facilitating recognition of the initiation point. It is needed to translate mRNA with a short Shine-Dalgarno (SD) purine-rich sequence.</text>
</comment>
<evidence type="ECO:0000259" key="5">
    <source>
        <dbReference type="PROSITE" id="PS50126"/>
    </source>
</evidence>
<dbReference type="CDD" id="cd04465">
    <property type="entry name" value="S1_RPS1_repeat_ec2_hs2"/>
    <property type="match status" value="1"/>
</dbReference>
<dbReference type="FunFam" id="2.40.50.140:FF:000103">
    <property type="entry name" value="protein RRP5 homolog"/>
    <property type="match status" value="1"/>
</dbReference>
<keyword evidence="3" id="KW-0687">Ribonucleoprotein</keyword>
<dbReference type="PRINTS" id="PR00681">
    <property type="entry name" value="RIBOSOMALS1"/>
</dbReference>
<gene>
    <name evidence="6" type="ORF">UX73_C0025G0003</name>
</gene>
<name>A0A0G1QYI5_UNCKA</name>
<feature type="domain" description="S1 motif" evidence="5">
    <location>
        <begin position="115"/>
        <end position="197"/>
    </location>
</feature>
<evidence type="ECO:0000313" key="7">
    <source>
        <dbReference type="Proteomes" id="UP000034873"/>
    </source>
</evidence>
<dbReference type="STRING" id="1619122.UX73_C0025G0003"/>
<accession>A0A0G1QYI5</accession>
<proteinExistence type="inferred from homology"/>
<dbReference type="PROSITE" id="PS50126">
    <property type="entry name" value="S1"/>
    <property type="match status" value="4"/>
</dbReference>
<dbReference type="GO" id="GO:0003729">
    <property type="term" value="F:mRNA binding"/>
    <property type="evidence" value="ECO:0007669"/>
    <property type="project" value="TreeGrafter"/>
</dbReference>
<dbReference type="GO" id="GO:0022627">
    <property type="term" value="C:cytosolic small ribosomal subunit"/>
    <property type="evidence" value="ECO:0007669"/>
    <property type="project" value="TreeGrafter"/>
</dbReference>
<keyword evidence="2 6" id="KW-0689">Ribosomal protein</keyword>
<dbReference type="SMART" id="SM00316">
    <property type="entry name" value="S1"/>
    <property type="match status" value="4"/>
</dbReference>
<dbReference type="Gene3D" id="2.40.50.140">
    <property type="entry name" value="Nucleic acid-binding proteins"/>
    <property type="match status" value="4"/>
</dbReference>
<feature type="domain" description="S1 motif" evidence="5">
    <location>
        <begin position="31"/>
        <end position="97"/>
    </location>
</feature>
<evidence type="ECO:0000256" key="4">
    <source>
        <dbReference type="ARBA" id="ARBA00025604"/>
    </source>
</evidence>
<feature type="domain" description="S1 motif" evidence="5">
    <location>
        <begin position="218"/>
        <end position="286"/>
    </location>
</feature>
<sequence>MSKARKVNKENPVMQKLIQDAAVDVKIFKPGDVVEGVVISTNHSAVLLDVGAKSEGIITTDEFSGADEVRRLSPGDALLAIVVQAENDQGYLVLSLKRAEKERRWRDVELAYKQGVVVDVSIVEYNKGGLLVDYLGLRGFVPLSHLDRVHFADNAGKFATGNEAELKESLKVLSGKVLKVKIIEFDKEKNRLVFSEKDAAFAYSPQAKEEKLAKVVVGSTLEGIVTGIMPFGIFVDLDGIEGLVHISEIAWEKVNRPGDYYSVGMPIKVKVLGVDERERKLALSVKQLANNPWEGVEGRYPVGAKVKGKVSKVVPFGAFVTLEKGLDGLIHISEAAGPLEEGQVVEAVVTNVDAQNQKLALSMR</sequence>
<dbReference type="GO" id="GO:0003735">
    <property type="term" value="F:structural constituent of ribosome"/>
    <property type="evidence" value="ECO:0007669"/>
    <property type="project" value="TreeGrafter"/>
</dbReference>
<evidence type="ECO:0000256" key="1">
    <source>
        <dbReference type="ARBA" id="ARBA00006767"/>
    </source>
</evidence>
<dbReference type="PANTHER" id="PTHR10724:SF7">
    <property type="entry name" value="SMALL RIBOSOMAL SUBUNIT PROTEIN BS1C"/>
    <property type="match status" value="1"/>
</dbReference>
<dbReference type="Proteomes" id="UP000034873">
    <property type="component" value="Unassembled WGS sequence"/>
</dbReference>